<dbReference type="Proteomes" id="UP000887574">
    <property type="component" value="Unplaced"/>
</dbReference>
<dbReference type="GO" id="GO:0055074">
    <property type="term" value="P:calcium ion homeostasis"/>
    <property type="evidence" value="ECO:0007669"/>
    <property type="project" value="TreeGrafter"/>
</dbReference>
<keyword evidence="1" id="KW-1133">Transmembrane helix</keyword>
<dbReference type="PANTHER" id="PTHR13098">
    <property type="entry name" value="WOLFRAMIN"/>
    <property type="match status" value="1"/>
</dbReference>
<keyword evidence="1" id="KW-0812">Transmembrane</keyword>
<dbReference type="GO" id="GO:0005789">
    <property type="term" value="C:endoplasmic reticulum membrane"/>
    <property type="evidence" value="ECO:0007669"/>
    <property type="project" value="TreeGrafter"/>
</dbReference>
<evidence type="ECO:0000313" key="5">
    <source>
        <dbReference type="WBParaSite" id="jg15259"/>
    </source>
</evidence>
<keyword evidence="4" id="KW-1185">Reference proteome</keyword>
<proteinExistence type="predicted"/>
<feature type="domain" description="Wolframin OB-fold" evidence="2">
    <location>
        <begin position="125"/>
        <end position="181"/>
    </location>
</feature>
<evidence type="ECO:0000259" key="3">
    <source>
        <dbReference type="Pfam" id="PF20053"/>
    </source>
</evidence>
<protein>
    <submittedName>
        <fullName evidence="5">Uncharacterized protein</fullName>
    </submittedName>
</protein>
<dbReference type="InterPro" id="IPR045400">
    <property type="entry name" value="Wolframin_Cys-rich"/>
</dbReference>
<sequence>MWLRSTKSPVQAGIQTAVVLLCVYVCALLMLISFLYQRPSSFDYSSDVTNMTWSQYENQLKDTAITWKGAVQSVRVISIDNSFESLLDYLPDSAAQILRCFYDTDTNDTTSTNQIKANQCSLSSHNIYTFEVAVSGPYGERIISSNKGQILLIAQDSFKPVLQLLEEGDVIDFVAYFDQYPYSTTLLS</sequence>
<dbReference type="AlphaFoldDB" id="A0A915D2L4"/>
<keyword evidence="1" id="KW-0472">Membrane</keyword>
<accession>A0A915D2L4</accession>
<organism evidence="4 5">
    <name type="scientific">Ditylenchus dipsaci</name>
    <dbReference type="NCBI Taxonomy" id="166011"/>
    <lineage>
        <taxon>Eukaryota</taxon>
        <taxon>Metazoa</taxon>
        <taxon>Ecdysozoa</taxon>
        <taxon>Nematoda</taxon>
        <taxon>Chromadorea</taxon>
        <taxon>Rhabditida</taxon>
        <taxon>Tylenchina</taxon>
        <taxon>Tylenchomorpha</taxon>
        <taxon>Sphaerularioidea</taxon>
        <taxon>Anguinidae</taxon>
        <taxon>Anguininae</taxon>
        <taxon>Ditylenchus</taxon>
    </lineage>
</organism>
<dbReference type="InterPro" id="IPR026209">
    <property type="entry name" value="Wolframin_fam"/>
</dbReference>
<evidence type="ECO:0000313" key="4">
    <source>
        <dbReference type="Proteomes" id="UP000887574"/>
    </source>
</evidence>
<dbReference type="PANTHER" id="PTHR13098:SF3">
    <property type="entry name" value="WOLFRAMIN"/>
    <property type="match status" value="1"/>
</dbReference>
<name>A0A915D2L4_9BILA</name>
<dbReference type="Pfam" id="PF20053">
    <property type="entry name" value="WC-rich"/>
    <property type="match status" value="1"/>
</dbReference>
<feature type="transmembrane region" description="Helical" evidence="1">
    <location>
        <begin position="12"/>
        <end position="36"/>
    </location>
</feature>
<dbReference type="Pfam" id="PF19913">
    <property type="entry name" value="WCOB"/>
    <property type="match status" value="1"/>
</dbReference>
<evidence type="ECO:0000256" key="1">
    <source>
        <dbReference type="SAM" id="Phobius"/>
    </source>
</evidence>
<dbReference type="InterPro" id="IPR045461">
    <property type="entry name" value="Wolframin_OB_fold"/>
</dbReference>
<evidence type="ECO:0000259" key="2">
    <source>
        <dbReference type="Pfam" id="PF19913"/>
    </source>
</evidence>
<dbReference type="GO" id="GO:0030968">
    <property type="term" value="P:endoplasmic reticulum unfolded protein response"/>
    <property type="evidence" value="ECO:0007669"/>
    <property type="project" value="TreeGrafter"/>
</dbReference>
<reference evidence="5" key="1">
    <citation type="submission" date="2022-11" db="UniProtKB">
        <authorList>
            <consortium name="WormBaseParasite"/>
        </authorList>
    </citation>
    <scope>IDENTIFICATION</scope>
</reference>
<dbReference type="WBParaSite" id="jg15259">
    <property type="protein sequence ID" value="jg15259"/>
    <property type="gene ID" value="jg15259"/>
</dbReference>
<feature type="domain" description="Wolframin cysteine-rich" evidence="3">
    <location>
        <begin position="58"/>
        <end position="119"/>
    </location>
</feature>